<feature type="transmembrane region" description="Helical" evidence="2">
    <location>
        <begin position="202"/>
        <end position="229"/>
    </location>
</feature>
<evidence type="ECO:0000256" key="1">
    <source>
        <dbReference type="SAM" id="MobiDB-lite"/>
    </source>
</evidence>
<keyword evidence="2" id="KW-0812">Transmembrane</keyword>
<dbReference type="InterPro" id="IPR005804">
    <property type="entry name" value="FA_desaturase_dom"/>
</dbReference>
<reference evidence="4 5" key="1">
    <citation type="submission" date="2019-02" db="EMBL/GenBank/DDBJ databases">
        <title>Deep-cultivation of Planctomycetes and their phenomic and genomic characterization uncovers novel biology.</title>
        <authorList>
            <person name="Wiegand S."/>
            <person name="Jogler M."/>
            <person name="Boedeker C."/>
            <person name="Pinto D."/>
            <person name="Vollmers J."/>
            <person name="Rivas-Marin E."/>
            <person name="Kohn T."/>
            <person name="Peeters S.H."/>
            <person name="Heuer A."/>
            <person name="Rast P."/>
            <person name="Oberbeckmann S."/>
            <person name="Bunk B."/>
            <person name="Jeske O."/>
            <person name="Meyerdierks A."/>
            <person name="Storesund J.E."/>
            <person name="Kallscheuer N."/>
            <person name="Luecker S."/>
            <person name="Lage O.M."/>
            <person name="Pohl T."/>
            <person name="Merkel B.J."/>
            <person name="Hornburger P."/>
            <person name="Mueller R.-W."/>
            <person name="Bruemmer F."/>
            <person name="Labrenz M."/>
            <person name="Spormann A.M."/>
            <person name="Op Den Camp H."/>
            <person name="Overmann J."/>
            <person name="Amann R."/>
            <person name="Jetten M.S.M."/>
            <person name="Mascher T."/>
            <person name="Medema M.H."/>
            <person name="Devos D.P."/>
            <person name="Kaster A.-K."/>
            <person name="Ovreas L."/>
            <person name="Rohde M."/>
            <person name="Galperin M.Y."/>
            <person name="Jogler C."/>
        </authorList>
    </citation>
    <scope>NUCLEOTIDE SEQUENCE [LARGE SCALE GENOMIC DNA]</scope>
    <source>
        <strain evidence="4 5">KOR34</strain>
    </source>
</reference>
<accession>A0A5C5V2S2</accession>
<feature type="region of interest" description="Disordered" evidence="1">
    <location>
        <begin position="1"/>
        <end position="60"/>
    </location>
</feature>
<feature type="transmembrane region" description="Helical" evidence="2">
    <location>
        <begin position="291"/>
        <end position="312"/>
    </location>
</feature>
<feature type="compositionally biased region" description="Polar residues" evidence="1">
    <location>
        <begin position="7"/>
        <end position="24"/>
    </location>
</feature>
<evidence type="ECO:0000256" key="2">
    <source>
        <dbReference type="SAM" id="Phobius"/>
    </source>
</evidence>
<evidence type="ECO:0000313" key="5">
    <source>
        <dbReference type="Proteomes" id="UP000316714"/>
    </source>
</evidence>
<feature type="domain" description="Fatty acid desaturase" evidence="3">
    <location>
        <begin position="116"/>
        <end position="389"/>
    </location>
</feature>
<dbReference type="RefSeq" id="WP_228714712.1">
    <property type="nucleotide sequence ID" value="NZ_SIHJ01000003.1"/>
</dbReference>
<evidence type="ECO:0000259" key="3">
    <source>
        <dbReference type="Pfam" id="PF00487"/>
    </source>
</evidence>
<feature type="transmembrane region" description="Helical" evidence="2">
    <location>
        <begin position="81"/>
        <end position="101"/>
    </location>
</feature>
<dbReference type="Pfam" id="PF00487">
    <property type="entry name" value="FA_desaturase"/>
    <property type="match status" value="1"/>
</dbReference>
<dbReference type="GO" id="GO:0006629">
    <property type="term" value="P:lipid metabolic process"/>
    <property type="evidence" value="ECO:0007669"/>
    <property type="project" value="InterPro"/>
</dbReference>
<keyword evidence="2" id="KW-0472">Membrane</keyword>
<keyword evidence="5" id="KW-1185">Reference proteome</keyword>
<proteinExistence type="predicted"/>
<name>A0A5C5V2S2_9BACT</name>
<organism evidence="4 5">
    <name type="scientific">Posidoniimonas corsicana</name>
    <dbReference type="NCBI Taxonomy" id="1938618"/>
    <lineage>
        <taxon>Bacteria</taxon>
        <taxon>Pseudomonadati</taxon>
        <taxon>Planctomycetota</taxon>
        <taxon>Planctomycetia</taxon>
        <taxon>Pirellulales</taxon>
        <taxon>Lacipirellulaceae</taxon>
        <taxon>Posidoniimonas</taxon>
    </lineage>
</organism>
<feature type="transmembrane region" description="Helical" evidence="2">
    <location>
        <begin position="155"/>
        <end position="173"/>
    </location>
</feature>
<keyword evidence="2" id="KW-1133">Transmembrane helix</keyword>
<dbReference type="AlphaFoldDB" id="A0A5C5V2S2"/>
<evidence type="ECO:0000313" key="4">
    <source>
        <dbReference type="EMBL" id="TWT32239.1"/>
    </source>
</evidence>
<feature type="transmembrane region" description="Helical" evidence="2">
    <location>
        <begin position="113"/>
        <end position="134"/>
    </location>
</feature>
<feature type="transmembrane region" description="Helical" evidence="2">
    <location>
        <begin position="268"/>
        <end position="285"/>
    </location>
</feature>
<feature type="compositionally biased region" description="Low complexity" evidence="1">
    <location>
        <begin position="33"/>
        <end position="42"/>
    </location>
</feature>
<sequence length="415" mass="47183">MKRRTALRQNPNGQTNMQLPQTGTAAWPTEGAVVVPPRTGRPTPEREPQAEPQPQRPAAGPGFSLAQARTIVGQRFQPKPWIYWTDLLASWAVGMLAYQLVCQPTIGWGEAAVTLGWPARVACFFLSSMLIYRCGLFIHELTHIPEGQFVAFRKAWNLMCGIPFLIPSFVYLTHVDHHRRRHYGTQHDGEYLPLSHRSPWHIVGYLAQSLIIPVLAVVRFGVLTPLTWFNTPLRRWVMTHASSMVIDPTYLRPYPTAKALRLIRRQEALTFLYIVAAAVLLYRGAFHDGVVSPWVLLQAYLTGVFVVTVNAVRTLGAHRWHNDQHDEMTFVEQMVDSVTYDNPRSLPWLWAPVGLRYHALHHIFPSMPYHAMGAAHRRLMAELPADSPYRLTVAKSLWDELSGLWRRAAESRQAA</sequence>
<dbReference type="Proteomes" id="UP000316714">
    <property type="component" value="Unassembled WGS sequence"/>
</dbReference>
<dbReference type="EMBL" id="SIHJ01000003">
    <property type="protein sequence ID" value="TWT32239.1"/>
    <property type="molecule type" value="Genomic_DNA"/>
</dbReference>
<feature type="compositionally biased region" description="Low complexity" evidence="1">
    <location>
        <begin position="50"/>
        <end position="59"/>
    </location>
</feature>
<protein>
    <submittedName>
        <fullName evidence="4">Fatty acid desaturase</fullName>
    </submittedName>
</protein>
<gene>
    <name evidence="4" type="ORF">KOR34_40010</name>
</gene>
<comment type="caution">
    <text evidence="4">The sequence shown here is derived from an EMBL/GenBank/DDBJ whole genome shotgun (WGS) entry which is preliminary data.</text>
</comment>